<feature type="domain" description="HAMP" evidence="7">
    <location>
        <begin position="211"/>
        <end position="263"/>
    </location>
</feature>
<reference evidence="8 9" key="1">
    <citation type="submission" date="2015-11" db="EMBL/GenBank/DDBJ databases">
        <title>Expanding the genomic diversity of Burkholderia species for the development of highly accurate diagnostics.</title>
        <authorList>
            <person name="Sahl J."/>
            <person name="Keim P."/>
            <person name="Wagner D."/>
        </authorList>
    </citation>
    <scope>NUCLEOTIDE SEQUENCE [LARGE SCALE GENOMIC DNA]</scope>
    <source>
        <strain evidence="8 9">MSMB2036</strain>
    </source>
</reference>
<dbReference type="InterPro" id="IPR051310">
    <property type="entry name" value="MCP_chemotaxis"/>
</dbReference>
<comment type="subcellular location">
    <subcellularLocation>
        <location evidence="1">Membrane</location>
    </subcellularLocation>
</comment>
<dbReference type="InterPro" id="IPR003660">
    <property type="entry name" value="HAMP_dom"/>
</dbReference>
<dbReference type="InterPro" id="IPR004090">
    <property type="entry name" value="Chemotax_Me-accpt_rcpt"/>
</dbReference>
<keyword evidence="5" id="KW-0472">Membrane</keyword>
<dbReference type="SUPFAM" id="SSF58104">
    <property type="entry name" value="Methyl-accepting chemotaxis protein (MCP) signaling domain"/>
    <property type="match status" value="1"/>
</dbReference>
<comment type="similarity">
    <text evidence="3">Belongs to the methyl-accepting chemotaxis (MCP) protein family.</text>
</comment>
<evidence type="ECO:0000256" key="1">
    <source>
        <dbReference type="ARBA" id="ARBA00004370"/>
    </source>
</evidence>
<dbReference type="GO" id="GO:0007165">
    <property type="term" value="P:signal transduction"/>
    <property type="evidence" value="ECO:0007669"/>
    <property type="project" value="UniProtKB-KW"/>
</dbReference>
<keyword evidence="2" id="KW-0488">Methylation</keyword>
<evidence type="ECO:0000259" key="7">
    <source>
        <dbReference type="PROSITE" id="PS50885"/>
    </source>
</evidence>
<dbReference type="RefSeq" id="WP_059759804.1">
    <property type="nucleotide sequence ID" value="NZ_CP013414.1"/>
</dbReference>
<dbReference type="PROSITE" id="PS50885">
    <property type="entry name" value="HAMP"/>
    <property type="match status" value="1"/>
</dbReference>
<dbReference type="InterPro" id="IPR004089">
    <property type="entry name" value="MCPsignal_dom"/>
</dbReference>
<keyword evidence="5" id="KW-0812">Transmembrane</keyword>
<dbReference type="Pfam" id="PF00672">
    <property type="entry name" value="HAMP"/>
    <property type="match status" value="1"/>
</dbReference>
<dbReference type="PANTHER" id="PTHR43531:SF14">
    <property type="entry name" value="METHYL-ACCEPTING CHEMOTAXIS PROTEIN I-RELATED"/>
    <property type="match status" value="1"/>
</dbReference>
<dbReference type="SMART" id="SM00304">
    <property type="entry name" value="HAMP"/>
    <property type="match status" value="1"/>
</dbReference>
<feature type="transmembrane region" description="Helical" evidence="5">
    <location>
        <begin position="187"/>
        <end position="210"/>
    </location>
</feature>
<evidence type="ECO:0000256" key="2">
    <source>
        <dbReference type="ARBA" id="ARBA00022481"/>
    </source>
</evidence>
<dbReference type="Pfam" id="PF00015">
    <property type="entry name" value="MCPsignal"/>
    <property type="match status" value="1"/>
</dbReference>
<evidence type="ECO:0000256" key="5">
    <source>
        <dbReference type="SAM" id="Phobius"/>
    </source>
</evidence>
<dbReference type="GO" id="GO:0006935">
    <property type="term" value="P:chemotaxis"/>
    <property type="evidence" value="ECO:0007669"/>
    <property type="project" value="InterPro"/>
</dbReference>
<evidence type="ECO:0008006" key="10">
    <source>
        <dbReference type="Google" id="ProtNLM"/>
    </source>
</evidence>
<dbReference type="CDD" id="cd06225">
    <property type="entry name" value="HAMP"/>
    <property type="match status" value="1"/>
</dbReference>
<accession>A0A103QR57</accession>
<comment type="caution">
    <text evidence="8">The sequence shown here is derived from an EMBL/GenBank/DDBJ whole genome shotgun (WGS) entry which is preliminary data.</text>
</comment>
<dbReference type="FunFam" id="1.10.287.950:FF:000001">
    <property type="entry name" value="Methyl-accepting chemotaxis sensory transducer"/>
    <property type="match status" value="1"/>
</dbReference>
<protein>
    <recommendedName>
        <fullName evidence="10">Chemotaxis protein</fullName>
    </recommendedName>
</protein>
<evidence type="ECO:0000259" key="6">
    <source>
        <dbReference type="PROSITE" id="PS50111"/>
    </source>
</evidence>
<keyword evidence="5" id="KW-1133">Transmembrane helix</keyword>
<evidence type="ECO:0000256" key="4">
    <source>
        <dbReference type="PROSITE-ProRule" id="PRU00284"/>
    </source>
</evidence>
<keyword evidence="4" id="KW-0807">Transducer</keyword>
<proteinExistence type="inferred from homology"/>
<sequence length="560" mass="58636">MKYFAHSIKFKVVLAFAACVALMAAIGVFGINGLSRLNSNVANAYAGNTVPISELSEIRAAEFGILLKLRQMQLDRDPARTRAGIATVRAEQARLDATWARYFPDAVTSDGERRIAERMRDLLPGFRAGTDDALAMLESGSDAPGAAFDRLAPTADALRRAIDDNIALNIVQAKTFAEDSAATFARIFYAAIALVGVGVLVAVGVSVYLLRQITRPLDRAVRVAGEIAAGRLENGIVVDSRDEFGRLLDALAVMDRQLGDTVRGIKRNAESVTIAAHQIASGNADLSARTEAQAASLEQTAASMTELAETVKYNADNAQQANTLATRASGIADAGNDAVLGMVGTIEEISASSSRISDITGVIESIAFQTNILALNAAVEAARAGEQGRGFAVVATEVRNLAQRSAAAAKEIKELIASSVAMIHDGAKQATDVGATMGQVKVAIKQVSDIVAEIAAASQEQSRGIEQVNQAVVQMDDVTQQNAALVEQAAAAARSLEDQADSLKDAMAVFSVADARTPAHTRAHTPARAPAVAAIAHAAPRPPKLATAVSTPDGAAWETF</sequence>
<dbReference type="Pfam" id="PF12729">
    <property type="entry name" value="4HB_MCP_1"/>
    <property type="match status" value="1"/>
</dbReference>
<evidence type="ECO:0000256" key="3">
    <source>
        <dbReference type="ARBA" id="ARBA00029447"/>
    </source>
</evidence>
<feature type="domain" description="Methyl-accepting transducer" evidence="6">
    <location>
        <begin position="268"/>
        <end position="497"/>
    </location>
</feature>
<dbReference type="SMART" id="SM00283">
    <property type="entry name" value="MA"/>
    <property type="match status" value="1"/>
</dbReference>
<dbReference type="PROSITE" id="PS50111">
    <property type="entry name" value="CHEMOTAXIS_TRANSDUC_2"/>
    <property type="match status" value="1"/>
</dbReference>
<dbReference type="Proteomes" id="UP000064029">
    <property type="component" value="Unassembled WGS sequence"/>
</dbReference>
<evidence type="ECO:0000313" key="8">
    <source>
        <dbReference type="EMBL" id="KVG54083.1"/>
    </source>
</evidence>
<dbReference type="Gene3D" id="1.10.287.950">
    <property type="entry name" value="Methyl-accepting chemotaxis protein"/>
    <property type="match status" value="1"/>
</dbReference>
<dbReference type="CDD" id="cd11386">
    <property type="entry name" value="MCP_signal"/>
    <property type="match status" value="1"/>
</dbReference>
<dbReference type="PANTHER" id="PTHR43531">
    <property type="entry name" value="PROTEIN ICFG"/>
    <property type="match status" value="1"/>
</dbReference>
<gene>
    <name evidence="8" type="ORF">WJ33_06620</name>
</gene>
<name>A0A103QR57_9BURK</name>
<dbReference type="GO" id="GO:0004888">
    <property type="term" value="F:transmembrane signaling receptor activity"/>
    <property type="evidence" value="ECO:0007669"/>
    <property type="project" value="InterPro"/>
</dbReference>
<dbReference type="PRINTS" id="PR00260">
    <property type="entry name" value="CHEMTRNSDUCR"/>
</dbReference>
<dbReference type="GO" id="GO:0005886">
    <property type="term" value="C:plasma membrane"/>
    <property type="evidence" value="ECO:0007669"/>
    <property type="project" value="TreeGrafter"/>
</dbReference>
<dbReference type="OrthoDB" id="9035246at2"/>
<evidence type="ECO:0000313" key="9">
    <source>
        <dbReference type="Proteomes" id="UP000064029"/>
    </source>
</evidence>
<dbReference type="InterPro" id="IPR024478">
    <property type="entry name" value="HlyB_4HB_MCP"/>
</dbReference>
<dbReference type="AlphaFoldDB" id="A0A103QR57"/>
<dbReference type="EMBL" id="LOXM01000268">
    <property type="protein sequence ID" value="KVG54083.1"/>
    <property type="molecule type" value="Genomic_DNA"/>
</dbReference>
<organism evidence="8 9">
    <name type="scientific">Burkholderia ubonensis</name>
    <dbReference type="NCBI Taxonomy" id="101571"/>
    <lineage>
        <taxon>Bacteria</taxon>
        <taxon>Pseudomonadati</taxon>
        <taxon>Pseudomonadota</taxon>
        <taxon>Betaproteobacteria</taxon>
        <taxon>Burkholderiales</taxon>
        <taxon>Burkholderiaceae</taxon>
        <taxon>Burkholderia</taxon>
        <taxon>Burkholderia cepacia complex</taxon>
    </lineage>
</organism>